<evidence type="ECO:0000256" key="4">
    <source>
        <dbReference type="ARBA" id="ARBA00016218"/>
    </source>
</evidence>
<dbReference type="PROSITE" id="PS00794">
    <property type="entry name" value="HPPK"/>
    <property type="match status" value="1"/>
</dbReference>
<keyword evidence="7 14" id="KW-0418">Kinase</keyword>
<dbReference type="AlphaFoldDB" id="A0A562SNT0"/>
<dbReference type="PANTHER" id="PTHR43071:SF1">
    <property type="entry name" value="2-AMINO-4-HYDROXY-6-HYDROXYMETHYLDIHYDROPTERIDINE PYROPHOSPHOKINASE"/>
    <property type="match status" value="1"/>
</dbReference>
<dbReference type="Pfam" id="PF01288">
    <property type="entry name" value="HPPK"/>
    <property type="match status" value="1"/>
</dbReference>
<comment type="pathway">
    <text evidence="1">Cofactor biosynthesis; tetrahydrofolate biosynthesis; 2-amino-4-hydroxy-6-hydroxymethyl-7,8-dihydropteridine diphosphate from 7,8-dihydroneopterin triphosphate: step 4/4.</text>
</comment>
<keyword evidence="5" id="KW-0808">Transferase</keyword>
<keyword evidence="9" id="KW-0289">Folate biosynthesis</keyword>
<dbReference type="GO" id="GO:0016301">
    <property type="term" value="F:kinase activity"/>
    <property type="evidence" value="ECO:0007669"/>
    <property type="project" value="UniProtKB-KW"/>
</dbReference>
<evidence type="ECO:0000256" key="7">
    <source>
        <dbReference type="ARBA" id="ARBA00022777"/>
    </source>
</evidence>
<dbReference type="GO" id="GO:0003848">
    <property type="term" value="F:2-amino-4-hydroxy-6-hydroxymethyldihydropteridine diphosphokinase activity"/>
    <property type="evidence" value="ECO:0007669"/>
    <property type="project" value="UniProtKB-EC"/>
</dbReference>
<dbReference type="GO" id="GO:0005524">
    <property type="term" value="F:ATP binding"/>
    <property type="evidence" value="ECO:0007669"/>
    <property type="project" value="UniProtKB-KW"/>
</dbReference>
<keyword evidence="15" id="KW-1185">Reference proteome</keyword>
<keyword evidence="6" id="KW-0547">Nucleotide-binding</keyword>
<evidence type="ECO:0000313" key="14">
    <source>
        <dbReference type="EMBL" id="TWI82965.1"/>
    </source>
</evidence>
<protein>
    <recommendedName>
        <fullName evidence="4">2-amino-4-hydroxy-6-hydroxymethyldihydropteridine pyrophosphokinase</fullName>
        <ecNumber evidence="3">2.7.6.3</ecNumber>
    </recommendedName>
    <alternativeName>
        <fullName evidence="11">6-hydroxymethyl-7,8-dihydropterin pyrophosphokinase</fullName>
    </alternativeName>
    <alternativeName>
        <fullName evidence="12">7,8-dihydro-6-hydroxymethylpterin-pyrophosphokinase</fullName>
    </alternativeName>
</protein>
<dbReference type="GO" id="GO:0046654">
    <property type="term" value="P:tetrahydrofolate biosynthetic process"/>
    <property type="evidence" value="ECO:0007669"/>
    <property type="project" value="UniProtKB-UniPathway"/>
</dbReference>
<evidence type="ECO:0000259" key="13">
    <source>
        <dbReference type="PROSITE" id="PS00794"/>
    </source>
</evidence>
<reference evidence="14 15" key="1">
    <citation type="submission" date="2019-07" db="EMBL/GenBank/DDBJ databases">
        <title>Genomic Encyclopedia of Archaeal and Bacterial Type Strains, Phase II (KMG-II): from individual species to whole genera.</title>
        <authorList>
            <person name="Goeker M."/>
        </authorList>
    </citation>
    <scope>NUCLEOTIDE SEQUENCE [LARGE SCALE GENOMIC DNA]</scope>
    <source>
        <strain evidence="14 15">ATCC BAA-252</strain>
    </source>
</reference>
<evidence type="ECO:0000256" key="10">
    <source>
        <dbReference type="ARBA" id="ARBA00029409"/>
    </source>
</evidence>
<dbReference type="NCBIfam" id="TIGR01498">
    <property type="entry name" value="folK"/>
    <property type="match status" value="1"/>
</dbReference>
<dbReference type="UniPathway" id="UPA00077">
    <property type="reaction ID" value="UER00155"/>
</dbReference>
<evidence type="ECO:0000256" key="5">
    <source>
        <dbReference type="ARBA" id="ARBA00022679"/>
    </source>
</evidence>
<organism evidence="14 15">
    <name type="scientific">Roseibium hamelinense</name>
    <dbReference type="NCBI Taxonomy" id="150831"/>
    <lineage>
        <taxon>Bacteria</taxon>
        <taxon>Pseudomonadati</taxon>
        <taxon>Pseudomonadota</taxon>
        <taxon>Alphaproteobacteria</taxon>
        <taxon>Hyphomicrobiales</taxon>
        <taxon>Stappiaceae</taxon>
        <taxon>Roseibium</taxon>
    </lineage>
</organism>
<evidence type="ECO:0000256" key="12">
    <source>
        <dbReference type="ARBA" id="ARBA00033413"/>
    </source>
</evidence>
<sequence>MRKAWGSPSGAAVRHRDTSRSLFCSAVPAKALKVTPALIALGSNLGDRRSQMIAGLKQLSTLIRTRVVDVSPLYETAPVGGPDNQGAYLNAAALVETHLDPKSLLEELQKIEKAQRRERIVRWGPRTLDLDILVYGDLVTDDEDLTLPHPRMHDRRFVMVPAADIAADYIHPGLNQTMGALLAALPVEPGDLTAVEADWGCSFIHPTTTEKAT</sequence>
<dbReference type="Proteomes" id="UP000320593">
    <property type="component" value="Unassembled WGS sequence"/>
</dbReference>
<comment type="function">
    <text evidence="10">Catalyzes the transfer of pyrophosphate from adenosine triphosphate (ATP) to 6-hydroxymethyl-7,8-dihydropterin, an enzymatic step in folate biosynthesis pathway.</text>
</comment>
<dbReference type="EMBL" id="VLLF01000008">
    <property type="protein sequence ID" value="TWI82965.1"/>
    <property type="molecule type" value="Genomic_DNA"/>
</dbReference>
<accession>A0A562SNT0</accession>
<dbReference type="EC" id="2.7.6.3" evidence="3"/>
<evidence type="ECO:0000313" key="15">
    <source>
        <dbReference type="Proteomes" id="UP000320593"/>
    </source>
</evidence>
<dbReference type="InterPro" id="IPR000550">
    <property type="entry name" value="Hppk"/>
</dbReference>
<dbReference type="PANTHER" id="PTHR43071">
    <property type="entry name" value="2-AMINO-4-HYDROXY-6-HYDROXYMETHYLDIHYDROPTERIDINE PYROPHOSPHOKINASE"/>
    <property type="match status" value="1"/>
</dbReference>
<dbReference type="SUPFAM" id="SSF55083">
    <property type="entry name" value="6-hydroxymethyl-7,8-dihydropterin pyrophosphokinase, HPPK"/>
    <property type="match status" value="1"/>
</dbReference>
<name>A0A562SNT0_9HYPH</name>
<evidence type="ECO:0000256" key="1">
    <source>
        <dbReference type="ARBA" id="ARBA00005051"/>
    </source>
</evidence>
<proteinExistence type="inferred from homology"/>
<comment type="similarity">
    <text evidence="2">Belongs to the HPPK family.</text>
</comment>
<gene>
    <name evidence="14" type="ORF">JM93_03481</name>
</gene>
<evidence type="ECO:0000256" key="3">
    <source>
        <dbReference type="ARBA" id="ARBA00013253"/>
    </source>
</evidence>
<dbReference type="GO" id="GO:0046656">
    <property type="term" value="P:folic acid biosynthetic process"/>
    <property type="evidence" value="ECO:0007669"/>
    <property type="project" value="UniProtKB-KW"/>
</dbReference>
<dbReference type="CDD" id="cd00483">
    <property type="entry name" value="HPPK"/>
    <property type="match status" value="1"/>
</dbReference>
<evidence type="ECO:0000256" key="11">
    <source>
        <dbReference type="ARBA" id="ARBA00029766"/>
    </source>
</evidence>
<comment type="caution">
    <text evidence="14">The sequence shown here is derived from an EMBL/GenBank/DDBJ whole genome shotgun (WGS) entry which is preliminary data.</text>
</comment>
<feature type="domain" description="7,8-dihydro-6-hydroxymethylpterin-pyrophosphokinase" evidence="13">
    <location>
        <begin position="122"/>
        <end position="133"/>
    </location>
</feature>
<evidence type="ECO:0000256" key="6">
    <source>
        <dbReference type="ARBA" id="ARBA00022741"/>
    </source>
</evidence>
<dbReference type="Gene3D" id="3.30.70.560">
    <property type="entry name" value="7,8-Dihydro-6-hydroxymethylpterin-pyrophosphokinase HPPK"/>
    <property type="match status" value="1"/>
</dbReference>
<evidence type="ECO:0000256" key="9">
    <source>
        <dbReference type="ARBA" id="ARBA00022909"/>
    </source>
</evidence>
<keyword evidence="8" id="KW-0067">ATP-binding</keyword>
<dbReference type="InterPro" id="IPR035907">
    <property type="entry name" value="Hppk_sf"/>
</dbReference>
<evidence type="ECO:0000256" key="2">
    <source>
        <dbReference type="ARBA" id="ARBA00005810"/>
    </source>
</evidence>
<evidence type="ECO:0000256" key="8">
    <source>
        <dbReference type="ARBA" id="ARBA00022840"/>
    </source>
</evidence>
<dbReference type="OrthoDB" id="9808041at2"/>